<reference evidence="1 2" key="1">
    <citation type="submission" date="2016-10" db="EMBL/GenBank/DDBJ databases">
        <authorList>
            <person name="de Groot N.N."/>
        </authorList>
    </citation>
    <scope>NUCLEOTIDE SEQUENCE [LARGE SCALE GENOMIC DNA]</scope>
    <source>
        <strain evidence="1 2">CGMCC 1.7059</strain>
    </source>
</reference>
<proteinExistence type="predicted"/>
<name>A0A1H2VCN6_9GAMM</name>
<dbReference type="OrthoDB" id="6367542at2"/>
<protein>
    <submittedName>
        <fullName evidence="1">Uncharacterized protein</fullName>
    </submittedName>
</protein>
<dbReference type="Proteomes" id="UP000199675">
    <property type="component" value="Unassembled WGS sequence"/>
</dbReference>
<evidence type="ECO:0000313" key="1">
    <source>
        <dbReference type="EMBL" id="SDW65674.1"/>
    </source>
</evidence>
<dbReference type="RefSeq" id="WP_091812198.1">
    <property type="nucleotide sequence ID" value="NZ_FNNE01000003.1"/>
</dbReference>
<gene>
    <name evidence="1" type="ORF">SAMN04487960_103396</name>
</gene>
<dbReference type="AlphaFoldDB" id="A0A1H2VCN6"/>
<keyword evidence="2" id="KW-1185">Reference proteome</keyword>
<organism evidence="1 2">
    <name type="scientific">Marinobacter mobilis</name>
    <dbReference type="NCBI Taxonomy" id="488533"/>
    <lineage>
        <taxon>Bacteria</taxon>
        <taxon>Pseudomonadati</taxon>
        <taxon>Pseudomonadota</taxon>
        <taxon>Gammaproteobacteria</taxon>
        <taxon>Pseudomonadales</taxon>
        <taxon>Marinobacteraceae</taxon>
        <taxon>Marinobacter</taxon>
    </lineage>
</organism>
<sequence>MVYLAIIALLVLTGVSGYLYWALLQHQKALAEALEQENNRFRDFEPEMMLTVKVLDPILVAKRESRSARVVADRLPVMVTKMVYQRVMQEVAQEMEQREIDVEMKIEYR</sequence>
<dbReference type="EMBL" id="FNNE01000003">
    <property type="protein sequence ID" value="SDW65674.1"/>
    <property type="molecule type" value="Genomic_DNA"/>
</dbReference>
<accession>A0A1H2VCN6</accession>
<evidence type="ECO:0000313" key="2">
    <source>
        <dbReference type="Proteomes" id="UP000199675"/>
    </source>
</evidence>
<dbReference type="STRING" id="488533.SAMN04487960_103396"/>